<feature type="transmembrane region" description="Helical" evidence="4">
    <location>
        <begin position="276"/>
        <end position="295"/>
    </location>
</feature>
<feature type="transmembrane region" description="Helical" evidence="4">
    <location>
        <begin position="345"/>
        <end position="367"/>
    </location>
</feature>
<keyword evidence="6" id="KW-0560">Oxidoreductase</keyword>
<dbReference type="InterPro" id="IPR003918">
    <property type="entry name" value="NADH_UbQ_OxRdtase"/>
</dbReference>
<feature type="transmembrane region" description="Helical" evidence="4">
    <location>
        <begin position="6"/>
        <end position="25"/>
    </location>
</feature>
<evidence type="ECO:0000259" key="5">
    <source>
        <dbReference type="Pfam" id="PF00361"/>
    </source>
</evidence>
<dbReference type="GO" id="GO:0042773">
    <property type="term" value="P:ATP synthesis coupled electron transport"/>
    <property type="evidence" value="ECO:0007669"/>
    <property type="project" value="InterPro"/>
</dbReference>
<dbReference type="GO" id="GO:0048039">
    <property type="term" value="F:ubiquinone binding"/>
    <property type="evidence" value="ECO:0007669"/>
    <property type="project" value="TreeGrafter"/>
</dbReference>
<feature type="compositionally biased region" description="Basic and acidic residues" evidence="3">
    <location>
        <begin position="467"/>
        <end position="477"/>
    </location>
</feature>
<feature type="transmembrane region" description="Helical" evidence="4">
    <location>
        <begin position="379"/>
        <end position="403"/>
    </location>
</feature>
<evidence type="ECO:0000256" key="1">
    <source>
        <dbReference type="ARBA" id="ARBA00004127"/>
    </source>
</evidence>
<feature type="transmembrane region" description="Helical" evidence="4">
    <location>
        <begin position="189"/>
        <end position="211"/>
    </location>
</feature>
<dbReference type="Proteomes" id="UP000316304">
    <property type="component" value="Unassembled WGS sequence"/>
</dbReference>
<gene>
    <name evidence="6" type="primary">ndhD1</name>
    <name evidence="6" type="ORF">Pla52o_37540</name>
</gene>
<sequence>MPELHFPWIEVSILVPLLGAIWIHFMGQRENLLRHAIVICAITFVLTVGELIDFVIIGAFEAHDHWLFLDWLFDRDIFVVDELSAFQLPLAALIFLVTIMSTLRTKTPRFSLKLALVSESLLLATFSCRTSWTLVALLAASTIPPYLELRQRGRCTRIYTLHMGLFVALMVSGWAWLSRVDATSSAALIPGALLTAAALLRSGIAPFHLWIADLFEKGTFGTAILFTTPLVGAYAVMRLVLPIAPSWALQSIAILSLVTAVYAGGMALVQREARRMFCYILLSQSSLVLVGLELVTPIGLTGALCLWLSVGLSLTGFGITLRSIESRISRISLADYHGLYRQMPIFSGFFLLTGLASIGFPATVGFVGMELLIEGAVDVYPLVGTMVVIAAALNGIAVLWAYFRIFTGRHNPTLIPMHARLSENVAVLILSLLILGGGLVPQPGVASRYHAAKELTRQRQGNPMTEDADHSPDHAPAHVEVSTSALPATNIVTPLANKRLASSKAKDPTQ</sequence>
<feature type="region of interest" description="Disordered" evidence="3">
    <location>
        <begin position="457"/>
        <end position="486"/>
    </location>
</feature>
<feature type="transmembrane region" description="Helical" evidence="4">
    <location>
        <begin position="83"/>
        <end position="103"/>
    </location>
</feature>
<evidence type="ECO:0000256" key="4">
    <source>
        <dbReference type="SAM" id="Phobius"/>
    </source>
</evidence>
<dbReference type="GO" id="GO:0015990">
    <property type="term" value="P:electron transport coupled proton transport"/>
    <property type="evidence" value="ECO:0007669"/>
    <property type="project" value="TreeGrafter"/>
</dbReference>
<comment type="caution">
    <text evidence="6">The sequence shown here is derived from an EMBL/GenBank/DDBJ whole genome shotgun (WGS) entry which is preliminary data.</text>
</comment>
<protein>
    <submittedName>
        <fullName evidence="6">NAD(P)H-quinone oxidoreductase chain 4 1</fullName>
        <ecNumber evidence="6">1.6.5.-</ecNumber>
    </submittedName>
</protein>
<dbReference type="Pfam" id="PF00361">
    <property type="entry name" value="Proton_antipo_M"/>
    <property type="match status" value="1"/>
</dbReference>
<dbReference type="GO" id="GO:0003954">
    <property type="term" value="F:NADH dehydrogenase activity"/>
    <property type="evidence" value="ECO:0007669"/>
    <property type="project" value="TreeGrafter"/>
</dbReference>
<accession>A0A5C6CCS5</accession>
<keyword evidence="4" id="KW-1133">Transmembrane helix</keyword>
<dbReference type="GO" id="GO:0008137">
    <property type="term" value="F:NADH dehydrogenase (ubiquinone) activity"/>
    <property type="evidence" value="ECO:0007669"/>
    <property type="project" value="InterPro"/>
</dbReference>
<evidence type="ECO:0000256" key="2">
    <source>
        <dbReference type="RuleBase" id="RU000320"/>
    </source>
</evidence>
<feature type="transmembrane region" description="Helical" evidence="4">
    <location>
        <begin position="247"/>
        <end position="269"/>
    </location>
</feature>
<keyword evidence="2 4" id="KW-0812">Transmembrane</keyword>
<dbReference type="AlphaFoldDB" id="A0A5C6CCS5"/>
<keyword evidence="4" id="KW-0472">Membrane</keyword>
<keyword evidence="7" id="KW-1185">Reference proteome</keyword>
<name>A0A5C6CCS5_9BACT</name>
<dbReference type="OrthoDB" id="238919at2"/>
<proteinExistence type="predicted"/>
<feature type="domain" description="NADH:quinone oxidoreductase/Mrp antiporter transmembrane" evidence="5">
    <location>
        <begin position="182"/>
        <end position="392"/>
    </location>
</feature>
<dbReference type="InterPro" id="IPR001750">
    <property type="entry name" value="ND/Mrp_TM"/>
</dbReference>
<dbReference type="EMBL" id="SJPT01000006">
    <property type="protein sequence ID" value="TWU21567.1"/>
    <property type="molecule type" value="Genomic_DNA"/>
</dbReference>
<dbReference type="EC" id="1.6.5.-" evidence="6"/>
<dbReference type="GO" id="GO:0016020">
    <property type="term" value="C:membrane"/>
    <property type="evidence" value="ECO:0007669"/>
    <property type="project" value="UniProtKB-SubCell"/>
</dbReference>
<feature type="transmembrane region" description="Helical" evidence="4">
    <location>
        <begin position="37"/>
        <end position="63"/>
    </location>
</feature>
<evidence type="ECO:0000256" key="3">
    <source>
        <dbReference type="SAM" id="MobiDB-lite"/>
    </source>
</evidence>
<feature type="transmembrane region" description="Helical" evidence="4">
    <location>
        <begin position="301"/>
        <end position="324"/>
    </location>
</feature>
<reference evidence="6 7" key="1">
    <citation type="submission" date="2019-02" db="EMBL/GenBank/DDBJ databases">
        <title>Deep-cultivation of Planctomycetes and their phenomic and genomic characterization uncovers novel biology.</title>
        <authorList>
            <person name="Wiegand S."/>
            <person name="Jogler M."/>
            <person name="Boedeker C."/>
            <person name="Pinto D."/>
            <person name="Vollmers J."/>
            <person name="Rivas-Marin E."/>
            <person name="Kohn T."/>
            <person name="Peeters S.H."/>
            <person name="Heuer A."/>
            <person name="Rast P."/>
            <person name="Oberbeckmann S."/>
            <person name="Bunk B."/>
            <person name="Jeske O."/>
            <person name="Meyerdierks A."/>
            <person name="Storesund J.E."/>
            <person name="Kallscheuer N."/>
            <person name="Luecker S."/>
            <person name="Lage O.M."/>
            <person name="Pohl T."/>
            <person name="Merkel B.J."/>
            <person name="Hornburger P."/>
            <person name="Mueller R.-W."/>
            <person name="Bruemmer F."/>
            <person name="Labrenz M."/>
            <person name="Spormann A.M."/>
            <person name="Op Den Camp H."/>
            <person name="Overmann J."/>
            <person name="Amann R."/>
            <person name="Jetten M.S.M."/>
            <person name="Mascher T."/>
            <person name="Medema M.H."/>
            <person name="Devos D.P."/>
            <person name="Kaster A.-K."/>
            <person name="Ovreas L."/>
            <person name="Rohde M."/>
            <person name="Galperin M.Y."/>
            <person name="Jogler C."/>
        </authorList>
    </citation>
    <scope>NUCLEOTIDE SEQUENCE [LARGE SCALE GENOMIC DNA]</scope>
    <source>
        <strain evidence="6 7">Pla52o</strain>
    </source>
</reference>
<evidence type="ECO:0000313" key="7">
    <source>
        <dbReference type="Proteomes" id="UP000316304"/>
    </source>
</evidence>
<feature type="transmembrane region" description="Helical" evidence="4">
    <location>
        <begin position="223"/>
        <end position="241"/>
    </location>
</feature>
<dbReference type="RefSeq" id="WP_146595881.1">
    <property type="nucleotide sequence ID" value="NZ_SJPT01000006.1"/>
</dbReference>
<dbReference type="PANTHER" id="PTHR43507:SF1">
    <property type="entry name" value="NADH-UBIQUINONE OXIDOREDUCTASE CHAIN 4"/>
    <property type="match status" value="1"/>
</dbReference>
<evidence type="ECO:0000313" key="6">
    <source>
        <dbReference type="EMBL" id="TWU21567.1"/>
    </source>
</evidence>
<feature type="transmembrane region" description="Helical" evidence="4">
    <location>
        <begin position="424"/>
        <end position="441"/>
    </location>
</feature>
<comment type="subcellular location">
    <subcellularLocation>
        <location evidence="1">Endomembrane system</location>
        <topology evidence="1">Multi-pass membrane protein</topology>
    </subcellularLocation>
    <subcellularLocation>
        <location evidence="2">Membrane</location>
        <topology evidence="2">Multi-pass membrane protein</topology>
    </subcellularLocation>
</comment>
<dbReference type="PANTHER" id="PTHR43507">
    <property type="entry name" value="NADH-UBIQUINONE OXIDOREDUCTASE CHAIN 4"/>
    <property type="match status" value="1"/>
</dbReference>
<organism evidence="6 7">
    <name type="scientific">Novipirellula galeiformis</name>
    <dbReference type="NCBI Taxonomy" id="2528004"/>
    <lineage>
        <taxon>Bacteria</taxon>
        <taxon>Pseudomonadati</taxon>
        <taxon>Planctomycetota</taxon>
        <taxon>Planctomycetia</taxon>
        <taxon>Pirellulales</taxon>
        <taxon>Pirellulaceae</taxon>
        <taxon>Novipirellula</taxon>
    </lineage>
</organism>
<feature type="transmembrane region" description="Helical" evidence="4">
    <location>
        <begin position="158"/>
        <end position="177"/>
    </location>
</feature>
<dbReference type="GO" id="GO:0012505">
    <property type="term" value="C:endomembrane system"/>
    <property type="evidence" value="ECO:0007669"/>
    <property type="project" value="UniProtKB-SubCell"/>
</dbReference>